<sequence>MSEIEEGSGNVYADLNYPDAGEMQVKAHLASKICSIIKARHLTQTQAAAILGLPQPKVSEMIRGRFRGISETKMIDCLARLGRDVQIVVKAAPRSRPQGRIEVIFA</sequence>
<dbReference type="Proteomes" id="UP001259587">
    <property type="component" value="Unassembled WGS sequence"/>
</dbReference>
<accession>A0ACC6K8Y4</accession>
<proteinExistence type="predicted"/>
<keyword evidence="2" id="KW-1185">Reference proteome</keyword>
<protein>
    <submittedName>
        <fullName evidence="1">XRE-type DNA-binding protein</fullName>
    </submittedName>
</protein>
<reference evidence="1" key="1">
    <citation type="submission" date="2023-07" db="EMBL/GenBank/DDBJ databases">
        <title>Sorghum-associated microbial communities from plants grown in Nebraska, USA.</title>
        <authorList>
            <person name="Schachtman D."/>
        </authorList>
    </citation>
    <scope>NUCLEOTIDE SEQUENCE</scope>
    <source>
        <strain evidence="1">BE56</strain>
    </source>
</reference>
<dbReference type="EMBL" id="JAVDTH010000036">
    <property type="protein sequence ID" value="MDR6714847.1"/>
    <property type="molecule type" value="Genomic_DNA"/>
</dbReference>
<comment type="caution">
    <text evidence="1">The sequence shown here is derived from an EMBL/GenBank/DDBJ whole genome shotgun (WGS) entry which is preliminary data.</text>
</comment>
<evidence type="ECO:0000313" key="1">
    <source>
        <dbReference type="EMBL" id="MDR6714847.1"/>
    </source>
</evidence>
<evidence type="ECO:0000313" key="2">
    <source>
        <dbReference type="Proteomes" id="UP001259587"/>
    </source>
</evidence>
<organism evidence="1 2">
    <name type="scientific">Pseudomonas hunanensis</name>
    <dbReference type="NCBI Taxonomy" id="1247546"/>
    <lineage>
        <taxon>Bacteria</taxon>
        <taxon>Pseudomonadati</taxon>
        <taxon>Pseudomonadota</taxon>
        <taxon>Gammaproteobacteria</taxon>
        <taxon>Pseudomonadales</taxon>
        <taxon>Pseudomonadaceae</taxon>
        <taxon>Pseudomonas</taxon>
    </lineage>
</organism>
<gene>
    <name evidence="1" type="ORF">J2W83_004484</name>
</gene>
<name>A0ACC6K8Y4_9PSED</name>
<keyword evidence="1" id="KW-0238">DNA-binding</keyword>